<protein>
    <submittedName>
        <fullName evidence="1">Uncharacterized protein</fullName>
    </submittedName>
</protein>
<sequence length="107" mass="11708">MKKSTVILLLLLIVSNVTWGAMFFYRTVDSGISLTHLQSSNDRKSSQLEIAMFTANHGLIGMPVEEAFEVIVTESNEEDPFIKSGCLNAGNMCLKIGSARTIVGIKQ</sequence>
<dbReference type="Pfam" id="PF15581">
    <property type="entry name" value="Imm58"/>
    <property type="match status" value="1"/>
</dbReference>
<dbReference type="AlphaFoldDB" id="A0A1I5L8W5"/>
<dbReference type="Proteomes" id="UP000182692">
    <property type="component" value="Unassembled WGS sequence"/>
</dbReference>
<proteinExistence type="predicted"/>
<evidence type="ECO:0000313" key="2">
    <source>
        <dbReference type="Proteomes" id="UP000182692"/>
    </source>
</evidence>
<name>A0A1I5L8W5_9GAMM</name>
<organism evidence="1 2">
    <name type="scientific">Enterovibrio norvegicus DSM 15893</name>
    <dbReference type="NCBI Taxonomy" id="1121869"/>
    <lineage>
        <taxon>Bacteria</taxon>
        <taxon>Pseudomonadati</taxon>
        <taxon>Pseudomonadota</taxon>
        <taxon>Gammaproteobacteria</taxon>
        <taxon>Vibrionales</taxon>
        <taxon>Vibrionaceae</taxon>
        <taxon>Enterovibrio</taxon>
    </lineage>
</organism>
<evidence type="ECO:0000313" key="1">
    <source>
        <dbReference type="EMBL" id="SFO93161.1"/>
    </source>
</evidence>
<accession>A0A1I5L8W5</accession>
<dbReference type="OrthoDB" id="7068806at2"/>
<dbReference type="InterPro" id="IPR028968">
    <property type="entry name" value="Imm58"/>
</dbReference>
<gene>
    <name evidence="1" type="ORF">SAMN03084138_00848</name>
</gene>
<dbReference type="EMBL" id="FOWR01000005">
    <property type="protein sequence ID" value="SFO93161.1"/>
    <property type="molecule type" value="Genomic_DNA"/>
</dbReference>
<reference evidence="1 2" key="1">
    <citation type="submission" date="2016-10" db="EMBL/GenBank/DDBJ databases">
        <authorList>
            <person name="de Groot N.N."/>
        </authorList>
    </citation>
    <scope>NUCLEOTIDE SEQUENCE [LARGE SCALE GENOMIC DNA]</scope>
    <source>
        <strain evidence="1 2">DSM 15893</strain>
    </source>
</reference>
<dbReference type="GeneID" id="35872542"/>
<dbReference type="RefSeq" id="WP_017010936.1">
    <property type="nucleotide sequence ID" value="NZ_FOWR01000005.1"/>
</dbReference>